<evidence type="ECO:0000313" key="3">
    <source>
        <dbReference type="Proteomes" id="UP001460270"/>
    </source>
</evidence>
<keyword evidence="1" id="KW-0175">Coiled coil</keyword>
<accession>A0AAW0MXI2</accession>
<dbReference type="Proteomes" id="UP001460270">
    <property type="component" value="Unassembled WGS sequence"/>
</dbReference>
<dbReference type="AlphaFoldDB" id="A0AAW0MXI2"/>
<keyword evidence="3" id="KW-1185">Reference proteome</keyword>
<sequence>MVSVASFALMKVRLKELSTEEKKDKFLGVKLRVADDVLTEYQTERETTEKKIEEENSVQEKLKQEIADVAASTKKAELDSCEAVKKTTTDENTSMQEQLKL</sequence>
<reference evidence="3" key="1">
    <citation type="submission" date="2024-04" db="EMBL/GenBank/DDBJ databases">
        <title>Salinicola lusitanus LLJ914,a marine bacterium isolated from the Okinawa Trough.</title>
        <authorList>
            <person name="Li J."/>
        </authorList>
    </citation>
    <scope>NUCLEOTIDE SEQUENCE [LARGE SCALE GENOMIC DNA]</scope>
</reference>
<protein>
    <recommendedName>
        <fullName evidence="4">Tubulin-specific chaperone A</fullName>
    </recommendedName>
</protein>
<gene>
    <name evidence="2" type="ORF">WMY93_026422</name>
</gene>
<feature type="coiled-coil region" evidence="1">
    <location>
        <begin position="38"/>
        <end position="65"/>
    </location>
</feature>
<evidence type="ECO:0000256" key="1">
    <source>
        <dbReference type="SAM" id="Coils"/>
    </source>
</evidence>
<comment type="caution">
    <text evidence="2">The sequence shown here is derived from an EMBL/GenBank/DDBJ whole genome shotgun (WGS) entry which is preliminary data.</text>
</comment>
<name>A0AAW0MXI2_9GOBI</name>
<evidence type="ECO:0000313" key="2">
    <source>
        <dbReference type="EMBL" id="KAK7886801.1"/>
    </source>
</evidence>
<evidence type="ECO:0008006" key="4">
    <source>
        <dbReference type="Google" id="ProtNLM"/>
    </source>
</evidence>
<proteinExistence type="predicted"/>
<dbReference type="EMBL" id="JBBPFD010000019">
    <property type="protein sequence ID" value="KAK7886801.1"/>
    <property type="molecule type" value="Genomic_DNA"/>
</dbReference>
<organism evidence="2 3">
    <name type="scientific">Mugilogobius chulae</name>
    <name type="common">yellowstripe goby</name>
    <dbReference type="NCBI Taxonomy" id="88201"/>
    <lineage>
        <taxon>Eukaryota</taxon>
        <taxon>Metazoa</taxon>
        <taxon>Chordata</taxon>
        <taxon>Craniata</taxon>
        <taxon>Vertebrata</taxon>
        <taxon>Euteleostomi</taxon>
        <taxon>Actinopterygii</taxon>
        <taxon>Neopterygii</taxon>
        <taxon>Teleostei</taxon>
        <taxon>Neoteleostei</taxon>
        <taxon>Acanthomorphata</taxon>
        <taxon>Gobiaria</taxon>
        <taxon>Gobiiformes</taxon>
        <taxon>Gobioidei</taxon>
        <taxon>Gobiidae</taxon>
        <taxon>Gobionellinae</taxon>
        <taxon>Mugilogobius</taxon>
    </lineage>
</organism>